<dbReference type="AlphaFoldDB" id="X1VDK9"/>
<accession>X1VDK9</accession>
<proteinExistence type="predicted"/>
<sequence length="66" mass="7555">MAGNTRGKLKEHFEGIHRNFDWILYHCQKSLDLIAEKNPALTKAVKSIAKGVDTIDKITQKLYSRL</sequence>
<protein>
    <submittedName>
        <fullName evidence="1">Uncharacterized protein</fullName>
    </submittedName>
</protein>
<dbReference type="EMBL" id="BARW01027040">
    <property type="protein sequence ID" value="GAJ12051.1"/>
    <property type="molecule type" value="Genomic_DNA"/>
</dbReference>
<organism evidence="1">
    <name type="scientific">marine sediment metagenome</name>
    <dbReference type="NCBI Taxonomy" id="412755"/>
    <lineage>
        <taxon>unclassified sequences</taxon>
        <taxon>metagenomes</taxon>
        <taxon>ecological metagenomes</taxon>
    </lineage>
</organism>
<gene>
    <name evidence="1" type="ORF">S12H4_43963</name>
</gene>
<evidence type="ECO:0000313" key="1">
    <source>
        <dbReference type="EMBL" id="GAJ12051.1"/>
    </source>
</evidence>
<name>X1VDK9_9ZZZZ</name>
<comment type="caution">
    <text evidence="1">The sequence shown here is derived from an EMBL/GenBank/DDBJ whole genome shotgun (WGS) entry which is preliminary data.</text>
</comment>
<reference evidence="1" key="1">
    <citation type="journal article" date="2014" name="Front. Microbiol.">
        <title>High frequency of phylogenetically diverse reductive dehalogenase-homologous genes in deep subseafloor sedimentary metagenomes.</title>
        <authorList>
            <person name="Kawai M."/>
            <person name="Futagami T."/>
            <person name="Toyoda A."/>
            <person name="Takaki Y."/>
            <person name="Nishi S."/>
            <person name="Hori S."/>
            <person name="Arai W."/>
            <person name="Tsubouchi T."/>
            <person name="Morono Y."/>
            <person name="Uchiyama I."/>
            <person name="Ito T."/>
            <person name="Fujiyama A."/>
            <person name="Inagaki F."/>
            <person name="Takami H."/>
        </authorList>
    </citation>
    <scope>NUCLEOTIDE SEQUENCE</scope>
    <source>
        <strain evidence="1">Expedition CK06-06</strain>
    </source>
</reference>